<dbReference type="Gene3D" id="3.40.630.30">
    <property type="match status" value="1"/>
</dbReference>
<dbReference type="InterPro" id="IPR000182">
    <property type="entry name" value="GNAT_dom"/>
</dbReference>
<gene>
    <name evidence="2" type="ORF">XsacCFBP4641_01180</name>
</gene>
<name>A0A2P5Z9A4_9XANT</name>
<dbReference type="AlphaFoldDB" id="A0A2P5Z9A4"/>
<dbReference type="InterPro" id="IPR016181">
    <property type="entry name" value="Acyl_CoA_acyltransferase"/>
</dbReference>
<keyword evidence="2" id="KW-0808">Transferase</keyword>
<feature type="domain" description="N-acetyltransferase" evidence="1">
    <location>
        <begin position="7"/>
        <end position="158"/>
    </location>
</feature>
<sequence length="173" mass="18350">MSAADAMLLRAERPADAAAIEALTLVAFFRVAHSRHDEQDIIERLRADDALTLSLVIEHEGYVVGHVAVSPVSLSDGSRGWYGLGPLSVGPGHQRQGLGARLVREALAQLQALGAAGCVVLGDPAYYARFGFRPEPGLTLPGAPVEAFQALAFGERLPPMAEVEYHPAFLSAP</sequence>
<dbReference type="STRING" id="56458.SB85_04780"/>
<dbReference type="EMBL" id="MDEK01000001">
    <property type="protein sequence ID" value="PPU85235.1"/>
    <property type="molecule type" value="Genomic_DNA"/>
</dbReference>
<dbReference type="OrthoDB" id="9797178at2"/>
<evidence type="ECO:0000313" key="2">
    <source>
        <dbReference type="EMBL" id="PPU85235.1"/>
    </source>
</evidence>
<evidence type="ECO:0000313" key="3">
    <source>
        <dbReference type="Proteomes" id="UP000247346"/>
    </source>
</evidence>
<protein>
    <submittedName>
        <fullName evidence="2">N-acetyltransferase</fullName>
    </submittedName>
</protein>
<dbReference type="Pfam" id="PF00583">
    <property type="entry name" value="Acetyltransf_1"/>
    <property type="match status" value="1"/>
</dbReference>
<dbReference type="CDD" id="cd04301">
    <property type="entry name" value="NAT_SF"/>
    <property type="match status" value="1"/>
</dbReference>
<comment type="caution">
    <text evidence="2">The sequence shown here is derived from an EMBL/GenBank/DDBJ whole genome shotgun (WGS) entry which is preliminary data.</text>
</comment>
<dbReference type="PROSITE" id="PS51186">
    <property type="entry name" value="GNAT"/>
    <property type="match status" value="1"/>
</dbReference>
<organism evidence="2 3">
    <name type="scientific">Xanthomonas sacchari</name>
    <dbReference type="NCBI Taxonomy" id="56458"/>
    <lineage>
        <taxon>Bacteria</taxon>
        <taxon>Pseudomonadati</taxon>
        <taxon>Pseudomonadota</taxon>
        <taxon>Gammaproteobacteria</taxon>
        <taxon>Lysobacterales</taxon>
        <taxon>Lysobacteraceae</taxon>
        <taxon>Xanthomonas</taxon>
    </lineage>
</organism>
<proteinExistence type="predicted"/>
<dbReference type="Proteomes" id="UP000247346">
    <property type="component" value="Unassembled WGS sequence"/>
</dbReference>
<reference evidence="2 3" key="1">
    <citation type="submission" date="2016-08" db="EMBL/GenBank/DDBJ databases">
        <authorList>
            <person name="Seilhamer J.J."/>
        </authorList>
    </citation>
    <scope>NUCLEOTIDE SEQUENCE [LARGE SCALE GENOMIC DNA]</scope>
    <source>
        <strain evidence="2 3">CFBP4641</strain>
    </source>
</reference>
<accession>A0A2P5Z9A4</accession>
<dbReference type="SUPFAM" id="SSF55729">
    <property type="entry name" value="Acyl-CoA N-acyltransferases (Nat)"/>
    <property type="match status" value="1"/>
</dbReference>
<dbReference type="GO" id="GO:0016747">
    <property type="term" value="F:acyltransferase activity, transferring groups other than amino-acyl groups"/>
    <property type="evidence" value="ECO:0007669"/>
    <property type="project" value="InterPro"/>
</dbReference>
<evidence type="ECO:0000259" key="1">
    <source>
        <dbReference type="PROSITE" id="PS51186"/>
    </source>
</evidence>